<dbReference type="AlphaFoldDB" id="D3B3T3"/>
<dbReference type="EMBL" id="ADBJ01000010">
    <property type="protein sequence ID" value="EFA83981.1"/>
    <property type="molecule type" value="Genomic_DNA"/>
</dbReference>
<reference evidence="1 2" key="1">
    <citation type="journal article" date="2011" name="Genome Res.">
        <title>Phylogeny-wide analysis of social amoeba genomes highlights ancient origins for complex intercellular communication.</title>
        <authorList>
            <person name="Heidel A.J."/>
            <person name="Lawal H.M."/>
            <person name="Felder M."/>
            <person name="Schilde C."/>
            <person name="Helps N.R."/>
            <person name="Tunggal B."/>
            <person name="Rivero F."/>
            <person name="John U."/>
            <person name="Schleicher M."/>
            <person name="Eichinger L."/>
            <person name="Platzer M."/>
            <person name="Noegel A.A."/>
            <person name="Schaap P."/>
            <person name="Gloeckner G."/>
        </authorList>
    </citation>
    <scope>NUCLEOTIDE SEQUENCE [LARGE SCALE GENOMIC DNA]</scope>
    <source>
        <strain evidence="2">ATCC 26659 / Pp 5 / PN500</strain>
    </source>
</reference>
<sequence length="433" mass="48937">MNADEPFLKFETVEDSQIKLDIRQLEGENLCSSTESLKPSLELVEFNGNIAPDAHQHKGIGGSTLGLYNYSYSSDAGLAANLFNIIADDQFTDSLIQDDQIQFTDPSHVQDDQTQFTDTPRIQADQIQITYSSPIQEYQSAPPMISVVYKEPLYTVTKTPTKENDRFLKNRKYNAVIKEESSSNHQKKNKKSQTLPTPLVYLGSQEPLSFTMIKHPKFLVQSGCGMFTFEVRGNANPNDIIIIARCTQPHFFTLNSFTANVPSTGEVKMNIKFTRTNSDCNHVQLVFHLIKADPHMVTLFKIETPMMDFCTNTKDLPNPTIMYCETELVPMNADLVRHTVKCNRLKWGKSVKLTFFVVDSNNTVIYVVNQDDILGQEATKTSAFFDLPSHCVKRDYKLFAQYVGQNKSGKNAIPPVQIGDIWQTPLQEGYITI</sequence>
<keyword evidence="2" id="KW-1185">Reference proteome</keyword>
<organism evidence="1 2">
    <name type="scientific">Heterostelium pallidum (strain ATCC 26659 / Pp 5 / PN500)</name>
    <name type="common">Cellular slime mold</name>
    <name type="synonym">Polysphondylium pallidum</name>
    <dbReference type="NCBI Taxonomy" id="670386"/>
    <lineage>
        <taxon>Eukaryota</taxon>
        <taxon>Amoebozoa</taxon>
        <taxon>Evosea</taxon>
        <taxon>Eumycetozoa</taxon>
        <taxon>Dictyostelia</taxon>
        <taxon>Acytosteliales</taxon>
        <taxon>Acytosteliaceae</taxon>
        <taxon>Heterostelium</taxon>
    </lineage>
</organism>
<gene>
    <name evidence="1" type="ORF">PPL_03054</name>
</gene>
<accession>D3B3T3</accession>
<dbReference type="InParanoid" id="D3B3T3"/>
<comment type="caution">
    <text evidence="1">The sequence shown here is derived from an EMBL/GenBank/DDBJ whole genome shotgun (WGS) entry which is preliminary data.</text>
</comment>
<evidence type="ECO:0000313" key="2">
    <source>
        <dbReference type="Proteomes" id="UP000001396"/>
    </source>
</evidence>
<name>D3B3T3_HETP5</name>
<dbReference type="RefSeq" id="XP_020436098.1">
    <property type="nucleotide sequence ID" value="XM_020574026.1"/>
</dbReference>
<dbReference type="Proteomes" id="UP000001396">
    <property type="component" value="Unassembled WGS sequence"/>
</dbReference>
<protein>
    <submittedName>
        <fullName evidence="1">Uncharacterized protein</fullName>
    </submittedName>
</protein>
<dbReference type="GeneID" id="31358577"/>
<evidence type="ECO:0000313" key="1">
    <source>
        <dbReference type="EMBL" id="EFA83981.1"/>
    </source>
</evidence>
<proteinExistence type="predicted"/>